<gene>
    <name evidence="2" type="ORF">BD311DRAFT_816240</name>
</gene>
<accession>A0A4V2JZ70</accession>
<protein>
    <submittedName>
        <fullName evidence="2">Uncharacterized protein</fullName>
    </submittedName>
</protein>
<dbReference type="Proteomes" id="UP000292957">
    <property type="component" value="Unassembled WGS sequence"/>
</dbReference>
<evidence type="ECO:0000256" key="1">
    <source>
        <dbReference type="SAM" id="MobiDB-lite"/>
    </source>
</evidence>
<proteinExistence type="predicted"/>
<evidence type="ECO:0000313" key="2">
    <source>
        <dbReference type="EMBL" id="TBU23913.1"/>
    </source>
</evidence>
<feature type="region of interest" description="Disordered" evidence="1">
    <location>
        <begin position="1"/>
        <end position="48"/>
    </location>
</feature>
<dbReference type="EMBL" id="ML143491">
    <property type="protein sequence ID" value="TBU23913.1"/>
    <property type="molecule type" value="Genomic_DNA"/>
</dbReference>
<sequence>MSRVSSPELDNDLASSGLGNQDVPAPPASSQSPGLSDNIAPSLPEPPALWDLTGDTDWSALSLLVRNYPHPPCLPSLCPVRFLQALPHLCR</sequence>
<organism evidence="2">
    <name type="scientific">Dichomitus squalens</name>
    <dbReference type="NCBI Taxonomy" id="114155"/>
    <lineage>
        <taxon>Eukaryota</taxon>
        <taxon>Fungi</taxon>
        <taxon>Dikarya</taxon>
        <taxon>Basidiomycota</taxon>
        <taxon>Agaricomycotina</taxon>
        <taxon>Agaricomycetes</taxon>
        <taxon>Polyporales</taxon>
        <taxon>Polyporaceae</taxon>
        <taxon>Dichomitus</taxon>
    </lineage>
</organism>
<name>A0A4V2JZ70_9APHY</name>
<dbReference type="AlphaFoldDB" id="A0A4V2JZ70"/>
<reference evidence="2" key="1">
    <citation type="submission" date="2019-01" db="EMBL/GenBank/DDBJ databases">
        <title>Draft genome sequences of three monokaryotic isolates of the white-rot basidiomycete fungus Dichomitus squalens.</title>
        <authorList>
            <consortium name="DOE Joint Genome Institute"/>
            <person name="Lopez S.C."/>
            <person name="Andreopoulos B."/>
            <person name="Pangilinan J."/>
            <person name="Lipzen A."/>
            <person name="Riley R."/>
            <person name="Ahrendt S."/>
            <person name="Ng V."/>
            <person name="Barry K."/>
            <person name="Daum C."/>
            <person name="Grigoriev I.V."/>
            <person name="Hilden K.S."/>
            <person name="Makela M.R."/>
            <person name="de Vries R.P."/>
        </authorList>
    </citation>
    <scope>NUCLEOTIDE SEQUENCE [LARGE SCALE GENOMIC DNA]</scope>
    <source>
        <strain evidence="2">OM18370.1</strain>
    </source>
</reference>